<reference evidence="2 3" key="1">
    <citation type="submission" date="2018-02" db="EMBL/GenBank/DDBJ databases">
        <title>Draft genome of wild Prunus yedoensis var. nudiflora.</title>
        <authorList>
            <person name="Baek S."/>
            <person name="Kim J.-H."/>
            <person name="Choi K."/>
            <person name="Kim G.-B."/>
            <person name="Cho A."/>
            <person name="Jang H."/>
            <person name="Shin C.-H."/>
            <person name="Yu H.-J."/>
            <person name="Mun J.-H."/>
        </authorList>
    </citation>
    <scope>NUCLEOTIDE SEQUENCE [LARGE SCALE GENOMIC DNA]</scope>
    <source>
        <strain evidence="3">cv. Jeju island</strain>
        <tissue evidence="2">Leaf</tissue>
    </source>
</reference>
<name>A0A314YW53_PRUYE</name>
<comment type="caution">
    <text evidence="2">The sequence shown here is derived from an EMBL/GenBank/DDBJ whole genome shotgun (WGS) entry which is preliminary data.</text>
</comment>
<sequence length="90" mass="10514">MAENGSPPQEQPREEPRAPKTLFSCNWAERISPSRMSQGKRRKMRGKTWPNWIETIRVSWERIASSGYKRGHLLPIKMNPHLESKLLFSP</sequence>
<evidence type="ECO:0000313" key="2">
    <source>
        <dbReference type="EMBL" id="PQQ10619.1"/>
    </source>
</evidence>
<gene>
    <name evidence="2" type="ORF">Pyn_26701</name>
</gene>
<evidence type="ECO:0000313" key="3">
    <source>
        <dbReference type="Proteomes" id="UP000250321"/>
    </source>
</evidence>
<proteinExistence type="predicted"/>
<keyword evidence="3" id="KW-1185">Reference proteome</keyword>
<dbReference type="Proteomes" id="UP000250321">
    <property type="component" value="Unassembled WGS sequence"/>
</dbReference>
<dbReference type="EMBL" id="PJQY01000487">
    <property type="protein sequence ID" value="PQQ10619.1"/>
    <property type="molecule type" value="Genomic_DNA"/>
</dbReference>
<protein>
    <submittedName>
        <fullName evidence="2">Uncharacterized protein</fullName>
    </submittedName>
</protein>
<feature type="region of interest" description="Disordered" evidence="1">
    <location>
        <begin position="1"/>
        <end position="20"/>
    </location>
</feature>
<organism evidence="2 3">
    <name type="scientific">Prunus yedoensis var. nudiflora</name>
    <dbReference type="NCBI Taxonomy" id="2094558"/>
    <lineage>
        <taxon>Eukaryota</taxon>
        <taxon>Viridiplantae</taxon>
        <taxon>Streptophyta</taxon>
        <taxon>Embryophyta</taxon>
        <taxon>Tracheophyta</taxon>
        <taxon>Spermatophyta</taxon>
        <taxon>Magnoliopsida</taxon>
        <taxon>eudicotyledons</taxon>
        <taxon>Gunneridae</taxon>
        <taxon>Pentapetalae</taxon>
        <taxon>rosids</taxon>
        <taxon>fabids</taxon>
        <taxon>Rosales</taxon>
        <taxon>Rosaceae</taxon>
        <taxon>Amygdaloideae</taxon>
        <taxon>Amygdaleae</taxon>
        <taxon>Prunus</taxon>
    </lineage>
</organism>
<accession>A0A314YW53</accession>
<dbReference type="AlphaFoldDB" id="A0A314YW53"/>
<evidence type="ECO:0000256" key="1">
    <source>
        <dbReference type="SAM" id="MobiDB-lite"/>
    </source>
</evidence>